<organism evidence="19 20">
    <name type="scientific">Labilibaculum manganireducens</name>
    <dbReference type="NCBI Taxonomy" id="1940525"/>
    <lineage>
        <taxon>Bacteria</taxon>
        <taxon>Pseudomonadati</taxon>
        <taxon>Bacteroidota</taxon>
        <taxon>Bacteroidia</taxon>
        <taxon>Marinilabiliales</taxon>
        <taxon>Marinifilaceae</taxon>
        <taxon>Labilibaculum</taxon>
    </lineage>
</organism>
<dbReference type="InterPro" id="IPR011006">
    <property type="entry name" value="CheY-like_superfamily"/>
</dbReference>
<evidence type="ECO:0000256" key="3">
    <source>
        <dbReference type="ARBA" id="ARBA00012438"/>
    </source>
</evidence>
<dbReference type="InterPro" id="IPR003661">
    <property type="entry name" value="HisK_dim/P_dom"/>
</dbReference>
<evidence type="ECO:0000313" key="20">
    <source>
        <dbReference type="Proteomes" id="UP000233618"/>
    </source>
</evidence>
<dbReference type="InterPro" id="IPR004358">
    <property type="entry name" value="Sig_transdc_His_kin-like_C"/>
</dbReference>
<dbReference type="AlphaFoldDB" id="A0A2N3HYC6"/>
<keyword evidence="9 15" id="KW-1133">Transmembrane helix</keyword>
<dbReference type="Gene3D" id="3.30.565.10">
    <property type="entry name" value="Histidine kinase-like ATPase, C-terminal domain"/>
    <property type="match status" value="1"/>
</dbReference>
<dbReference type="RefSeq" id="WP_101310977.1">
    <property type="nucleotide sequence ID" value="NZ_MVDE01000031.1"/>
</dbReference>
<dbReference type="Pfam" id="PF00512">
    <property type="entry name" value="HisKA"/>
    <property type="match status" value="1"/>
</dbReference>
<keyword evidence="10" id="KW-0902">Two-component regulatory system</keyword>
<dbReference type="GO" id="GO:0005886">
    <property type="term" value="C:plasma membrane"/>
    <property type="evidence" value="ECO:0007669"/>
    <property type="project" value="UniProtKB-SubCell"/>
</dbReference>
<proteinExistence type="predicted"/>
<feature type="modified residue" description="Phosphohistidine" evidence="12">
    <location>
        <position position="786"/>
    </location>
</feature>
<protein>
    <recommendedName>
        <fullName evidence="3">histidine kinase</fullName>
        <ecNumber evidence="3">2.7.13.3</ecNumber>
    </recommendedName>
</protein>
<dbReference type="Pfam" id="PF00072">
    <property type="entry name" value="Response_reg"/>
    <property type="match status" value="1"/>
</dbReference>
<evidence type="ECO:0000256" key="8">
    <source>
        <dbReference type="ARBA" id="ARBA00022840"/>
    </source>
</evidence>
<dbReference type="PANTHER" id="PTHR45339:SF1">
    <property type="entry name" value="HYBRID SIGNAL TRANSDUCTION HISTIDINE KINASE J"/>
    <property type="match status" value="1"/>
</dbReference>
<feature type="transmembrane region" description="Helical" evidence="15">
    <location>
        <begin position="14"/>
        <end position="32"/>
    </location>
</feature>
<comment type="subcellular location">
    <subcellularLocation>
        <location evidence="2">Cell membrane</location>
        <topology evidence="2">Multi-pass membrane protein</topology>
    </subcellularLocation>
</comment>
<keyword evidence="20" id="KW-1185">Reference proteome</keyword>
<evidence type="ECO:0000256" key="12">
    <source>
        <dbReference type="PROSITE-ProRule" id="PRU00110"/>
    </source>
</evidence>
<evidence type="ECO:0000256" key="11">
    <source>
        <dbReference type="ARBA" id="ARBA00023136"/>
    </source>
</evidence>
<evidence type="ECO:0000256" key="10">
    <source>
        <dbReference type="ARBA" id="ARBA00023012"/>
    </source>
</evidence>
<dbReference type="PANTHER" id="PTHR45339">
    <property type="entry name" value="HYBRID SIGNAL TRANSDUCTION HISTIDINE KINASE J"/>
    <property type="match status" value="1"/>
</dbReference>
<dbReference type="Gene3D" id="1.10.287.130">
    <property type="match status" value="1"/>
</dbReference>
<dbReference type="Gene3D" id="1.20.120.160">
    <property type="entry name" value="HPT domain"/>
    <property type="match status" value="1"/>
</dbReference>
<dbReference type="SMART" id="SM00448">
    <property type="entry name" value="REC"/>
    <property type="match status" value="1"/>
</dbReference>
<dbReference type="CDD" id="cd17546">
    <property type="entry name" value="REC_hyHK_CKI1_RcsC-like"/>
    <property type="match status" value="1"/>
</dbReference>
<dbReference type="CDD" id="cd16922">
    <property type="entry name" value="HATPase_EvgS-ArcB-TorS-like"/>
    <property type="match status" value="1"/>
</dbReference>
<keyword evidence="7" id="KW-0547">Nucleotide-binding</keyword>
<evidence type="ECO:0000256" key="5">
    <source>
        <dbReference type="ARBA" id="ARBA00022553"/>
    </source>
</evidence>
<evidence type="ECO:0000256" key="2">
    <source>
        <dbReference type="ARBA" id="ARBA00004651"/>
    </source>
</evidence>
<evidence type="ECO:0000259" key="16">
    <source>
        <dbReference type="PROSITE" id="PS50109"/>
    </source>
</evidence>
<evidence type="ECO:0000256" key="1">
    <source>
        <dbReference type="ARBA" id="ARBA00000085"/>
    </source>
</evidence>
<evidence type="ECO:0000259" key="18">
    <source>
        <dbReference type="PROSITE" id="PS50894"/>
    </source>
</evidence>
<dbReference type="InterPro" id="IPR036641">
    <property type="entry name" value="HPT_dom_sf"/>
</dbReference>
<dbReference type="Gene3D" id="3.40.50.2300">
    <property type="match status" value="1"/>
</dbReference>
<dbReference type="CDD" id="cd00082">
    <property type="entry name" value="HisKA"/>
    <property type="match status" value="1"/>
</dbReference>
<dbReference type="Proteomes" id="UP000233618">
    <property type="component" value="Unassembled WGS sequence"/>
</dbReference>
<comment type="catalytic activity">
    <reaction evidence="1">
        <text>ATP + protein L-histidine = ADP + protein N-phospho-L-histidine.</text>
        <dbReference type="EC" id="2.7.13.3"/>
    </reaction>
</comment>
<dbReference type="PROSITE" id="PS50110">
    <property type="entry name" value="RESPONSE_REGULATORY"/>
    <property type="match status" value="1"/>
</dbReference>
<comment type="caution">
    <text evidence="19">The sequence shown here is derived from an EMBL/GenBank/DDBJ whole genome shotgun (WGS) entry which is preliminary data.</text>
</comment>
<evidence type="ECO:0000256" key="15">
    <source>
        <dbReference type="SAM" id="Phobius"/>
    </source>
</evidence>
<keyword evidence="4" id="KW-1003">Cell membrane</keyword>
<dbReference type="InterPro" id="IPR008207">
    <property type="entry name" value="Sig_transdc_His_kin_Hpt_dom"/>
</dbReference>
<feature type="domain" description="Response regulatory" evidence="17">
    <location>
        <begin position="595"/>
        <end position="713"/>
    </location>
</feature>
<dbReference type="PROSITE" id="PS50894">
    <property type="entry name" value="HPT"/>
    <property type="match status" value="1"/>
</dbReference>
<dbReference type="PRINTS" id="PR00344">
    <property type="entry name" value="BCTRLSENSOR"/>
</dbReference>
<dbReference type="Pfam" id="PF05227">
    <property type="entry name" value="CHASE3"/>
    <property type="match status" value="1"/>
</dbReference>
<sequence>MVSESRSNIKVKVVAGYIFVFLAIFASVLIAYQSYNKLLDSVIYLSKPDAEIARMNRILTNLSEAENKIRIYSLTKKERYLANYAENIIEIQNDLDSLRYFSDDSSKSFLLIDSMNYLLEERADKLEKFVELKRSKEKENLSQKAMEQLSEVSDAAKTKIKTTTTTTTFLDTVVSPAEVKEKKKKGFVARLFSGKKSETKIDSIETVIQRTQIQVDTSYLPQADSLLRSLENMLITAQAKERLNREIVSNEELRLVEENSLMWDKIKILLRQLEKERLQQLTHESDSAKMIASNSIFVISVIIIVGFILGILFIIFILTDITKSNFYRKELIVAKGKAEKLAKVKEDFLAIMSHEIRTPLNAIIGFTNQLNKTKLEEQQQGFVRVLKNSSKHLLGLVNEILDLSKIEAGKLHIENIAFQPYSLVFDVFDVLKINAENREIDFTWEYDGDSQINLDSDPFRIKQILLNLGSNAIKFTSKGSVRIKSSVVQIDKYFMFEVNVIDTGIGIDENKLETIFEDFSQADSFSARKYGGTGLGLAISRRLSRLLGGDLYVESKLGEGSCFTLRIPLLESKEEVTEHKGLREVLIPDFLKQKSFLVADDDPYSLLLLKTIFSSWGLQADFVEDGSKAFDLIRQKDYDLILTDIHMPEMGGIELCKNIRKLEQTQKSEIPIIALTANVRESDLKQYIQSGMTDCLVKPFDEAVLMGMLRDLFGNAKEERIELKGTDKTMSDDLFDLTQIKQFTSDDQGLVNQILEQFIVSAHENVDLLNKALIDKNYLAIGEIAHKMLSSFNQLRVVIVVPILTRLETILHKKENAEINHEEIRELVATVTANTNLVISSIRDEIIA</sequence>
<feature type="domain" description="HPt" evidence="18">
    <location>
        <begin position="747"/>
        <end position="845"/>
    </location>
</feature>
<dbReference type="InterPro" id="IPR005467">
    <property type="entry name" value="His_kinase_dom"/>
</dbReference>
<dbReference type="GO" id="GO:0005524">
    <property type="term" value="F:ATP binding"/>
    <property type="evidence" value="ECO:0007669"/>
    <property type="project" value="UniProtKB-KW"/>
</dbReference>
<evidence type="ECO:0000256" key="14">
    <source>
        <dbReference type="SAM" id="Coils"/>
    </source>
</evidence>
<evidence type="ECO:0000256" key="6">
    <source>
        <dbReference type="ARBA" id="ARBA00022692"/>
    </source>
</evidence>
<evidence type="ECO:0000259" key="17">
    <source>
        <dbReference type="PROSITE" id="PS50110"/>
    </source>
</evidence>
<dbReference type="InterPro" id="IPR036890">
    <property type="entry name" value="HATPase_C_sf"/>
</dbReference>
<dbReference type="SMART" id="SM00387">
    <property type="entry name" value="HATPase_c"/>
    <property type="match status" value="1"/>
</dbReference>
<dbReference type="InterPro" id="IPR007891">
    <property type="entry name" value="CHASE3"/>
</dbReference>
<evidence type="ECO:0000313" key="19">
    <source>
        <dbReference type="EMBL" id="PKQ63003.1"/>
    </source>
</evidence>
<gene>
    <name evidence="19" type="ORF">BZG01_16605</name>
</gene>
<keyword evidence="6 15" id="KW-0812">Transmembrane</keyword>
<dbReference type="SUPFAM" id="SSF55874">
    <property type="entry name" value="ATPase domain of HSP90 chaperone/DNA topoisomerase II/histidine kinase"/>
    <property type="match status" value="1"/>
</dbReference>
<keyword evidence="5 13" id="KW-0597">Phosphoprotein</keyword>
<evidence type="ECO:0000256" key="13">
    <source>
        <dbReference type="PROSITE-ProRule" id="PRU00169"/>
    </source>
</evidence>
<keyword evidence="11 15" id="KW-0472">Membrane</keyword>
<dbReference type="EC" id="2.7.13.3" evidence="3"/>
<dbReference type="SMART" id="SM00388">
    <property type="entry name" value="HisKA"/>
    <property type="match status" value="1"/>
</dbReference>
<name>A0A2N3HYC6_9BACT</name>
<evidence type="ECO:0000256" key="4">
    <source>
        <dbReference type="ARBA" id="ARBA00022475"/>
    </source>
</evidence>
<feature type="modified residue" description="4-aspartylphosphate" evidence="13">
    <location>
        <position position="644"/>
    </location>
</feature>
<reference evidence="19 20" key="1">
    <citation type="journal article" date="2017" name="Front. Microbiol.">
        <title>Labilibaculum manganireducens gen. nov., sp. nov. and Labilibaculum filiforme sp. nov., Novel Bacteroidetes Isolated from Subsurface Sediments of the Baltic Sea.</title>
        <authorList>
            <person name="Vandieken V."/>
            <person name="Marshall I.P."/>
            <person name="Niemann H."/>
            <person name="Engelen B."/>
            <person name="Cypionka H."/>
        </authorList>
    </citation>
    <scope>NUCLEOTIDE SEQUENCE [LARGE SCALE GENOMIC DNA]</scope>
    <source>
        <strain evidence="19 20">59.10-2M</strain>
    </source>
</reference>
<dbReference type="InterPro" id="IPR036097">
    <property type="entry name" value="HisK_dim/P_sf"/>
</dbReference>
<dbReference type="SUPFAM" id="SSF52172">
    <property type="entry name" value="CheY-like"/>
    <property type="match status" value="1"/>
</dbReference>
<dbReference type="GO" id="GO:0000155">
    <property type="term" value="F:phosphorelay sensor kinase activity"/>
    <property type="evidence" value="ECO:0007669"/>
    <property type="project" value="InterPro"/>
</dbReference>
<dbReference type="Pfam" id="PF02518">
    <property type="entry name" value="HATPase_c"/>
    <property type="match status" value="1"/>
</dbReference>
<dbReference type="InterPro" id="IPR001789">
    <property type="entry name" value="Sig_transdc_resp-reg_receiver"/>
</dbReference>
<dbReference type="FunFam" id="3.30.565.10:FF:000010">
    <property type="entry name" value="Sensor histidine kinase RcsC"/>
    <property type="match status" value="1"/>
</dbReference>
<keyword evidence="14" id="KW-0175">Coiled coil</keyword>
<dbReference type="EMBL" id="MVDE01000031">
    <property type="protein sequence ID" value="PKQ63003.1"/>
    <property type="molecule type" value="Genomic_DNA"/>
</dbReference>
<evidence type="ECO:0000256" key="9">
    <source>
        <dbReference type="ARBA" id="ARBA00022989"/>
    </source>
</evidence>
<dbReference type="SUPFAM" id="SSF47384">
    <property type="entry name" value="Homodimeric domain of signal transducing histidine kinase"/>
    <property type="match status" value="1"/>
</dbReference>
<feature type="domain" description="Histidine kinase" evidence="16">
    <location>
        <begin position="351"/>
        <end position="571"/>
    </location>
</feature>
<feature type="coiled-coil region" evidence="14">
    <location>
        <begin position="807"/>
        <end position="834"/>
    </location>
</feature>
<dbReference type="PROSITE" id="PS50109">
    <property type="entry name" value="HIS_KIN"/>
    <property type="match status" value="1"/>
</dbReference>
<feature type="transmembrane region" description="Helical" evidence="15">
    <location>
        <begin position="296"/>
        <end position="318"/>
    </location>
</feature>
<dbReference type="SUPFAM" id="SSF47226">
    <property type="entry name" value="Histidine-containing phosphotransfer domain, HPT domain"/>
    <property type="match status" value="1"/>
</dbReference>
<dbReference type="InterPro" id="IPR003594">
    <property type="entry name" value="HATPase_dom"/>
</dbReference>
<accession>A0A2N3HYC6</accession>
<keyword evidence="8" id="KW-0067">ATP-binding</keyword>
<evidence type="ECO:0000256" key="7">
    <source>
        <dbReference type="ARBA" id="ARBA00022741"/>
    </source>
</evidence>